<feature type="region of interest" description="Disordered" evidence="3">
    <location>
        <begin position="1"/>
        <end position="60"/>
    </location>
</feature>
<keyword evidence="5" id="KW-1185">Reference proteome</keyword>
<feature type="compositionally biased region" description="Polar residues" evidence="3">
    <location>
        <begin position="28"/>
        <end position="40"/>
    </location>
</feature>
<feature type="compositionally biased region" description="Gly residues" evidence="3">
    <location>
        <begin position="280"/>
        <end position="290"/>
    </location>
</feature>
<proteinExistence type="predicted"/>
<keyword evidence="1" id="KW-0240">DNA-directed RNA polymerase</keyword>
<dbReference type="Proteomes" id="UP001530293">
    <property type="component" value="Unassembled WGS sequence"/>
</dbReference>
<dbReference type="GO" id="GO:0000428">
    <property type="term" value="C:DNA-directed RNA polymerase complex"/>
    <property type="evidence" value="ECO:0007669"/>
    <property type="project" value="UniProtKB-KW"/>
</dbReference>
<comment type="caution">
    <text evidence="4">The sequence shown here is derived from an EMBL/GenBank/DDBJ whole genome shotgun (WGS) entry which is preliminary data.</text>
</comment>
<dbReference type="AlphaFoldDB" id="A0ABD3MJ78"/>
<evidence type="ECO:0008006" key="6">
    <source>
        <dbReference type="Google" id="ProtNLM"/>
    </source>
</evidence>
<protein>
    <recommendedName>
        <fullName evidence="6">RPA43 OB domain-containing protein</fullName>
    </recommendedName>
</protein>
<feature type="compositionally biased region" description="Basic residues" evidence="3">
    <location>
        <begin position="10"/>
        <end position="22"/>
    </location>
</feature>
<dbReference type="InterPro" id="IPR036898">
    <property type="entry name" value="RNA_pol_Rpb7-like_N_sf"/>
</dbReference>
<gene>
    <name evidence="4" type="ORF">ACHAWU_009101</name>
</gene>
<reference evidence="4 5" key="1">
    <citation type="submission" date="2024-10" db="EMBL/GenBank/DDBJ databases">
        <title>Updated reference genomes for cyclostephanoid diatoms.</title>
        <authorList>
            <person name="Roberts W.R."/>
            <person name="Alverson A.J."/>
        </authorList>
    </citation>
    <scope>NUCLEOTIDE SEQUENCE [LARGE SCALE GENOMIC DNA]</scope>
    <source>
        <strain evidence="4 5">AJA232-27</strain>
    </source>
</reference>
<sequence>MDHITEPSSKKKKSKKDKKRKRSDAASPNITGSDNAINGSSKKKNRRNKKLKASNGASVEQGVVVTQESANESLSIQPSASSAVAAAAAATTTTTSPGQLLIFSSIVAPSTTASKSKKSPYQIKTIQGSVALLPSSLLDVPKCIQSLLHSLLLMYDAKMGGVLLSLEDNVKVLPIDNKFSSSAAGGSSVGLIGGRIVDDLPYIHYHFQARGLLFCPKIGMKLKGQVVECTSTYITLTTHHILSTKIWTEKLHEQGFFYNEMSMEWTRERETTSNSIISRSGGGGGGGGGDGGEDDDADILGPSTSIYLEDIVEFVVERILECGGYITLSGTRPSVSTLG</sequence>
<dbReference type="EMBL" id="JALLBG020000118">
    <property type="protein sequence ID" value="KAL3763677.1"/>
    <property type="molecule type" value="Genomic_DNA"/>
</dbReference>
<keyword evidence="2" id="KW-0804">Transcription</keyword>
<dbReference type="Gene3D" id="3.30.1490.120">
    <property type="entry name" value="RNA polymerase Rpb7-like, N-terminal domain"/>
    <property type="match status" value="1"/>
</dbReference>
<evidence type="ECO:0000256" key="1">
    <source>
        <dbReference type="ARBA" id="ARBA00022478"/>
    </source>
</evidence>
<evidence type="ECO:0000256" key="3">
    <source>
        <dbReference type="SAM" id="MobiDB-lite"/>
    </source>
</evidence>
<name>A0ABD3MJ78_9STRA</name>
<evidence type="ECO:0000313" key="5">
    <source>
        <dbReference type="Proteomes" id="UP001530293"/>
    </source>
</evidence>
<organism evidence="4 5">
    <name type="scientific">Discostella pseudostelligera</name>
    <dbReference type="NCBI Taxonomy" id="259834"/>
    <lineage>
        <taxon>Eukaryota</taxon>
        <taxon>Sar</taxon>
        <taxon>Stramenopiles</taxon>
        <taxon>Ochrophyta</taxon>
        <taxon>Bacillariophyta</taxon>
        <taxon>Coscinodiscophyceae</taxon>
        <taxon>Thalassiosirophycidae</taxon>
        <taxon>Stephanodiscales</taxon>
        <taxon>Stephanodiscaceae</taxon>
        <taxon>Discostella</taxon>
    </lineage>
</organism>
<feature type="region of interest" description="Disordered" evidence="3">
    <location>
        <begin position="269"/>
        <end position="296"/>
    </location>
</feature>
<evidence type="ECO:0000313" key="4">
    <source>
        <dbReference type="EMBL" id="KAL3763677.1"/>
    </source>
</evidence>
<evidence type="ECO:0000256" key="2">
    <source>
        <dbReference type="ARBA" id="ARBA00023163"/>
    </source>
</evidence>
<feature type="compositionally biased region" description="Basic residues" evidence="3">
    <location>
        <begin position="41"/>
        <end position="52"/>
    </location>
</feature>
<accession>A0ABD3MJ78</accession>